<keyword evidence="8" id="KW-1185">Reference proteome</keyword>
<dbReference type="InterPro" id="IPR038418">
    <property type="entry name" value="6-PTP_synth/QueD_sf"/>
</dbReference>
<dbReference type="Gene3D" id="3.30.479.10">
    <property type="entry name" value="6-pyruvoyl tetrahydropterin synthase/QueD"/>
    <property type="match status" value="1"/>
</dbReference>
<evidence type="ECO:0000256" key="4">
    <source>
        <dbReference type="ARBA" id="ARBA00018141"/>
    </source>
</evidence>
<evidence type="ECO:0000256" key="6">
    <source>
        <dbReference type="ARBA" id="ARBA00048807"/>
    </source>
</evidence>
<dbReference type="RefSeq" id="WP_274151251.1">
    <property type="nucleotide sequence ID" value="NZ_CP117811.1"/>
</dbReference>
<organism evidence="7 8">
    <name type="scientific">Lentisphaera profundi</name>
    <dbReference type="NCBI Taxonomy" id="1658616"/>
    <lineage>
        <taxon>Bacteria</taxon>
        <taxon>Pseudomonadati</taxon>
        <taxon>Lentisphaerota</taxon>
        <taxon>Lentisphaeria</taxon>
        <taxon>Lentisphaerales</taxon>
        <taxon>Lentisphaeraceae</taxon>
        <taxon>Lentisphaera</taxon>
    </lineage>
</organism>
<dbReference type="SUPFAM" id="SSF55620">
    <property type="entry name" value="Tetrahydrobiopterin biosynthesis enzymes-like"/>
    <property type="match status" value="1"/>
</dbReference>
<comment type="pathway">
    <text evidence="1">Purine metabolism; 7-cyano-7-deazaguanine biosynthesis.</text>
</comment>
<dbReference type="Pfam" id="PF01242">
    <property type="entry name" value="PTPS"/>
    <property type="match status" value="1"/>
</dbReference>
<dbReference type="EC" id="4.1.2.50" evidence="3"/>
<dbReference type="InterPro" id="IPR007115">
    <property type="entry name" value="6-PTP_synth/QueD"/>
</dbReference>
<evidence type="ECO:0000313" key="7">
    <source>
        <dbReference type="EMBL" id="WDE97082.1"/>
    </source>
</evidence>
<name>A0ABY7VSR3_9BACT</name>
<protein>
    <recommendedName>
        <fullName evidence="4">6-carboxy-5,6,7,8-tetrahydropterin synthase</fullName>
        <ecNumber evidence="3">4.1.2.50</ecNumber>
    </recommendedName>
    <alternativeName>
        <fullName evidence="5">Queuosine biosynthesis protein QueD</fullName>
    </alternativeName>
</protein>
<dbReference type="EMBL" id="CP117811">
    <property type="protein sequence ID" value="WDE97082.1"/>
    <property type="molecule type" value="Genomic_DNA"/>
</dbReference>
<evidence type="ECO:0000256" key="2">
    <source>
        <dbReference type="ARBA" id="ARBA00008900"/>
    </source>
</evidence>
<accession>A0ABY7VSR3</accession>
<sequence>MYRSTKSFFHLPCAHRQWRDDGDCQLVHGYDRSVHFVFESDSLDDKCWVMDFGGLKHIKAWLEDKFDHTLLINEDDPEMAFFVDMDKKGLCRLRVLPNIGMEGSAKYIFDYVDPWVQEQTNGRVRIFSVESKENEKNSAIYFRG</sequence>
<proteinExistence type="inferred from homology"/>
<evidence type="ECO:0000256" key="5">
    <source>
        <dbReference type="ARBA" id="ARBA00031449"/>
    </source>
</evidence>
<evidence type="ECO:0000256" key="1">
    <source>
        <dbReference type="ARBA" id="ARBA00005061"/>
    </source>
</evidence>
<evidence type="ECO:0000256" key="3">
    <source>
        <dbReference type="ARBA" id="ARBA00012982"/>
    </source>
</evidence>
<comment type="catalytic activity">
    <reaction evidence="6">
        <text>7,8-dihydroneopterin 3'-triphosphate + H2O = 6-carboxy-5,6,7,8-tetrahydropterin + triphosphate + acetaldehyde + 2 H(+)</text>
        <dbReference type="Rhea" id="RHEA:27966"/>
        <dbReference type="ChEBI" id="CHEBI:15343"/>
        <dbReference type="ChEBI" id="CHEBI:15377"/>
        <dbReference type="ChEBI" id="CHEBI:15378"/>
        <dbReference type="ChEBI" id="CHEBI:18036"/>
        <dbReference type="ChEBI" id="CHEBI:58462"/>
        <dbReference type="ChEBI" id="CHEBI:61032"/>
        <dbReference type="EC" id="4.1.2.50"/>
    </reaction>
</comment>
<evidence type="ECO:0000313" key="8">
    <source>
        <dbReference type="Proteomes" id="UP001214250"/>
    </source>
</evidence>
<comment type="similarity">
    <text evidence="2">Belongs to the PTPS family. QueD subfamily.</text>
</comment>
<dbReference type="Proteomes" id="UP001214250">
    <property type="component" value="Chromosome 1"/>
</dbReference>
<reference evidence="7 8" key="1">
    <citation type="submission" date="2023-02" db="EMBL/GenBank/DDBJ databases">
        <title>Genome sequence of Lentisphaera profundi SAORIC-696.</title>
        <authorList>
            <person name="Kim e."/>
            <person name="Cho J.-C."/>
            <person name="Choi A."/>
            <person name="Kang I."/>
        </authorList>
    </citation>
    <scope>NUCLEOTIDE SEQUENCE [LARGE SCALE GENOMIC DNA]</scope>
    <source>
        <strain evidence="7 8">SAORIC-696</strain>
    </source>
</reference>
<gene>
    <name evidence="7" type="ORF">PQO03_03815</name>
</gene>